<evidence type="ECO:0000256" key="15">
    <source>
        <dbReference type="SAM" id="Phobius"/>
    </source>
</evidence>
<dbReference type="InterPro" id="IPR013083">
    <property type="entry name" value="Znf_RING/FYVE/PHD"/>
</dbReference>
<dbReference type="AlphaFoldDB" id="A0A6J0C3C5"/>
<dbReference type="GO" id="GO:0016874">
    <property type="term" value="F:ligase activity"/>
    <property type="evidence" value="ECO:0007669"/>
    <property type="project" value="UniProtKB-KW"/>
</dbReference>
<keyword evidence="8" id="KW-0833">Ubl conjugation pathway</keyword>
<keyword evidence="9" id="KW-1000">Mitochondrion outer membrane</keyword>
<dbReference type="GO" id="GO:0008270">
    <property type="term" value="F:zinc ion binding"/>
    <property type="evidence" value="ECO:0007669"/>
    <property type="project" value="UniProtKB-KW"/>
</dbReference>
<dbReference type="GO" id="GO:0005741">
    <property type="term" value="C:mitochondrial outer membrane"/>
    <property type="evidence" value="ECO:0007669"/>
    <property type="project" value="UniProtKB-SubCell"/>
</dbReference>
<dbReference type="PROSITE" id="PS50089">
    <property type="entry name" value="ZF_RING_2"/>
    <property type="match status" value="1"/>
</dbReference>
<comment type="catalytic activity">
    <reaction evidence="1">
        <text>S-ubiquitinyl-[E2 ubiquitin-conjugating enzyme]-L-cysteine + [acceptor protein]-L-lysine = [E2 ubiquitin-conjugating enzyme]-L-cysteine + N(6)-ubiquitinyl-[acceptor protein]-L-lysine.</text>
        <dbReference type="EC" id="2.3.2.27"/>
    </reaction>
</comment>
<dbReference type="SUPFAM" id="SSF57850">
    <property type="entry name" value="RING/U-box"/>
    <property type="match status" value="1"/>
</dbReference>
<evidence type="ECO:0000256" key="4">
    <source>
        <dbReference type="ARBA" id="ARBA00022679"/>
    </source>
</evidence>
<evidence type="ECO:0000313" key="18">
    <source>
        <dbReference type="RefSeq" id="XP_015521000.1"/>
    </source>
</evidence>
<keyword evidence="7 14" id="KW-0863">Zinc-finger</keyword>
<evidence type="ECO:0000256" key="6">
    <source>
        <dbReference type="ARBA" id="ARBA00022723"/>
    </source>
</evidence>
<evidence type="ECO:0000256" key="10">
    <source>
        <dbReference type="ARBA" id="ARBA00022833"/>
    </source>
</evidence>
<dbReference type="InterPro" id="IPR001841">
    <property type="entry name" value="Znf_RING"/>
</dbReference>
<dbReference type="EC" id="2.3.2.27" evidence="3"/>
<keyword evidence="6" id="KW-0479">Metal-binding</keyword>
<keyword evidence="12" id="KW-0496">Mitochondrion</keyword>
<evidence type="ECO:0000256" key="8">
    <source>
        <dbReference type="ARBA" id="ARBA00022786"/>
    </source>
</evidence>
<feature type="transmembrane region" description="Helical" evidence="15">
    <location>
        <begin position="233"/>
        <end position="256"/>
    </location>
</feature>
<accession>A0A6J0C3C5</accession>
<evidence type="ECO:0000256" key="3">
    <source>
        <dbReference type="ARBA" id="ARBA00012483"/>
    </source>
</evidence>
<evidence type="ECO:0000256" key="12">
    <source>
        <dbReference type="ARBA" id="ARBA00023128"/>
    </source>
</evidence>
<sequence>MEYLGEIIALGVDGIIFGICLKQYYHCKNALTAVKGAEFYDVGTDLGKILDNTSGQKLDYVAIRGIVKPLGEPLYSVKNKDLAGVVQKLSVKEHVVARTTTGFWSDQERTIQEVYNNVPFVLRHGSYKVEVMDALAAEILDMDTISDHFEPSVPTFTDHLWGFFTGVRQRGLQSTEEMLRDGAIITGIGELSKTVARSGGIRLQPPLNGTPYYLTSMSVTSLLRKLDDRKKTYWWLCVMFGGIGLLISGIVVRRYWKDREEERLAKELRESLAASRKERRQRVRDKDLREDQICVVCRSNPKEIILLPCGHVCLCEDCAEGIITQCPVCRTTISQKNPAYFI</sequence>
<reference evidence="18" key="1">
    <citation type="submission" date="2025-08" db="UniProtKB">
        <authorList>
            <consortium name="RefSeq"/>
        </authorList>
    </citation>
    <scope>IDENTIFICATION</scope>
    <source>
        <tissue evidence="18">Thorax and Abdomen</tissue>
    </source>
</reference>
<name>A0A6J0C3C5_NEOLC</name>
<evidence type="ECO:0000256" key="5">
    <source>
        <dbReference type="ARBA" id="ARBA00022692"/>
    </source>
</evidence>
<evidence type="ECO:0000313" key="17">
    <source>
        <dbReference type="Proteomes" id="UP000829291"/>
    </source>
</evidence>
<evidence type="ECO:0000259" key="16">
    <source>
        <dbReference type="PROSITE" id="PS50089"/>
    </source>
</evidence>
<evidence type="ECO:0000256" key="14">
    <source>
        <dbReference type="PROSITE-ProRule" id="PRU00175"/>
    </source>
</evidence>
<keyword evidence="10" id="KW-0862">Zinc</keyword>
<evidence type="ECO:0000256" key="2">
    <source>
        <dbReference type="ARBA" id="ARBA00004374"/>
    </source>
</evidence>
<dbReference type="InParanoid" id="A0A6J0C3C5"/>
<dbReference type="CDD" id="cd16649">
    <property type="entry name" value="mRING-HC-C3HC5_CGRF1-like"/>
    <property type="match status" value="1"/>
</dbReference>
<protein>
    <recommendedName>
        <fullName evidence="3">RING-type E3 ubiquitin transferase</fullName>
        <ecNumber evidence="3">2.3.2.27</ecNumber>
    </recommendedName>
</protein>
<gene>
    <name evidence="18" type="primary">LOC107225153</name>
</gene>
<dbReference type="Gene3D" id="3.30.40.10">
    <property type="entry name" value="Zinc/RING finger domain, C3HC4 (zinc finger)"/>
    <property type="match status" value="1"/>
</dbReference>
<proteinExistence type="predicted"/>
<dbReference type="Pfam" id="PF12483">
    <property type="entry name" value="GIDE"/>
    <property type="match status" value="1"/>
</dbReference>
<keyword evidence="5 15" id="KW-0812">Transmembrane</keyword>
<dbReference type="InterPro" id="IPR022170">
    <property type="entry name" value="MUL1-like"/>
</dbReference>
<evidence type="ECO:0000256" key="13">
    <source>
        <dbReference type="ARBA" id="ARBA00023136"/>
    </source>
</evidence>
<dbReference type="FunCoup" id="A0A6J0C3C5">
    <property type="interactions" value="1248"/>
</dbReference>
<keyword evidence="17" id="KW-1185">Reference proteome</keyword>
<evidence type="ECO:0000256" key="7">
    <source>
        <dbReference type="ARBA" id="ARBA00022771"/>
    </source>
</evidence>
<dbReference type="GeneID" id="107225153"/>
<dbReference type="GO" id="GO:0061630">
    <property type="term" value="F:ubiquitin protein ligase activity"/>
    <property type="evidence" value="ECO:0007669"/>
    <property type="project" value="UniProtKB-EC"/>
</dbReference>
<dbReference type="InterPro" id="IPR051652">
    <property type="entry name" value="MDM2_MDM4_MUL1"/>
</dbReference>
<dbReference type="SMART" id="SM00184">
    <property type="entry name" value="RING"/>
    <property type="match status" value="1"/>
</dbReference>
<evidence type="ECO:0000256" key="1">
    <source>
        <dbReference type="ARBA" id="ARBA00000900"/>
    </source>
</evidence>
<dbReference type="PANTHER" id="PTHR12183">
    <property type="entry name" value="MITOCHONDRIAL UBIQUITIN LIGASE ACTIVATOR OF NFKB 1"/>
    <property type="match status" value="1"/>
</dbReference>
<keyword evidence="4" id="KW-0808">Transferase</keyword>
<evidence type="ECO:0000256" key="9">
    <source>
        <dbReference type="ARBA" id="ARBA00022787"/>
    </source>
</evidence>
<dbReference type="GO" id="GO:0016567">
    <property type="term" value="P:protein ubiquitination"/>
    <property type="evidence" value="ECO:0007669"/>
    <property type="project" value="InterPro"/>
</dbReference>
<dbReference type="OrthoDB" id="66726at2759"/>
<dbReference type="CTD" id="79594"/>
<comment type="subcellular location">
    <subcellularLocation>
        <location evidence="2">Mitochondrion outer membrane</location>
        <topology evidence="2">Multi-pass membrane protein</topology>
    </subcellularLocation>
</comment>
<dbReference type="PANTHER" id="PTHR12183:SF32">
    <property type="entry name" value="MITOCHONDRIAL E3 UBIQUITIN PROTEIN LIGASE 1"/>
    <property type="match status" value="1"/>
</dbReference>
<organism evidence="18">
    <name type="scientific">Neodiprion lecontei</name>
    <name type="common">Redheaded pine sawfly</name>
    <dbReference type="NCBI Taxonomy" id="441921"/>
    <lineage>
        <taxon>Eukaryota</taxon>
        <taxon>Metazoa</taxon>
        <taxon>Ecdysozoa</taxon>
        <taxon>Arthropoda</taxon>
        <taxon>Hexapoda</taxon>
        <taxon>Insecta</taxon>
        <taxon>Pterygota</taxon>
        <taxon>Neoptera</taxon>
        <taxon>Endopterygota</taxon>
        <taxon>Hymenoptera</taxon>
        <taxon>Tenthredinoidea</taxon>
        <taxon>Diprionidae</taxon>
        <taxon>Diprioninae</taxon>
        <taxon>Neodiprion</taxon>
    </lineage>
</organism>
<dbReference type="Pfam" id="PF13920">
    <property type="entry name" value="zf-C3HC4_3"/>
    <property type="match status" value="1"/>
</dbReference>
<feature type="domain" description="RING-type" evidence="16">
    <location>
        <begin position="294"/>
        <end position="330"/>
    </location>
</feature>
<dbReference type="RefSeq" id="XP_015521000.1">
    <property type="nucleotide sequence ID" value="XM_015665514.2"/>
</dbReference>
<evidence type="ECO:0000256" key="11">
    <source>
        <dbReference type="ARBA" id="ARBA00022989"/>
    </source>
</evidence>
<keyword evidence="13 15" id="KW-0472">Membrane</keyword>
<dbReference type="KEGG" id="nlo:107225153"/>
<keyword evidence="11 15" id="KW-1133">Transmembrane helix</keyword>
<dbReference type="Proteomes" id="UP000829291">
    <property type="component" value="Chromosome 5"/>
</dbReference>